<evidence type="ECO:0000256" key="6">
    <source>
        <dbReference type="PIRSR" id="PIRSR600223-1"/>
    </source>
</evidence>
<dbReference type="Gene3D" id="2.10.109.10">
    <property type="entry name" value="Umud Fragment, subunit A"/>
    <property type="match status" value="1"/>
</dbReference>
<dbReference type="GO" id="GO:0004252">
    <property type="term" value="F:serine-type endopeptidase activity"/>
    <property type="evidence" value="ECO:0007669"/>
    <property type="project" value="InterPro"/>
</dbReference>
<dbReference type="OrthoDB" id="9815782at2"/>
<dbReference type="GO" id="GO:0005886">
    <property type="term" value="C:plasma membrane"/>
    <property type="evidence" value="ECO:0007669"/>
    <property type="project" value="UniProtKB-SubCell"/>
</dbReference>
<evidence type="ECO:0000313" key="9">
    <source>
        <dbReference type="EMBL" id="QAY72077.1"/>
    </source>
</evidence>
<dbReference type="RefSeq" id="WP_129187933.1">
    <property type="nucleotide sequence ID" value="NZ_CP035491.1"/>
</dbReference>
<comment type="catalytic activity">
    <reaction evidence="1 7">
        <text>Cleavage of hydrophobic, N-terminal signal or leader sequences from secreted and periplasmic proteins.</text>
        <dbReference type="EC" id="3.4.21.89"/>
    </reaction>
</comment>
<evidence type="ECO:0000256" key="3">
    <source>
        <dbReference type="ARBA" id="ARBA00009370"/>
    </source>
</evidence>
<dbReference type="EC" id="3.4.21.89" evidence="4 7"/>
<evidence type="ECO:0000256" key="4">
    <source>
        <dbReference type="ARBA" id="ARBA00013208"/>
    </source>
</evidence>
<organism evidence="9 10">
    <name type="scientific">Agromyces protaetiae</name>
    <dbReference type="NCBI Taxonomy" id="2509455"/>
    <lineage>
        <taxon>Bacteria</taxon>
        <taxon>Bacillati</taxon>
        <taxon>Actinomycetota</taxon>
        <taxon>Actinomycetes</taxon>
        <taxon>Micrococcales</taxon>
        <taxon>Microbacteriaceae</taxon>
        <taxon>Agromyces</taxon>
    </lineage>
</organism>
<dbReference type="InterPro" id="IPR000223">
    <property type="entry name" value="Pept_S26A_signal_pept_1"/>
</dbReference>
<evidence type="ECO:0000256" key="2">
    <source>
        <dbReference type="ARBA" id="ARBA00004401"/>
    </source>
</evidence>
<evidence type="ECO:0000256" key="1">
    <source>
        <dbReference type="ARBA" id="ARBA00000677"/>
    </source>
</evidence>
<reference evidence="9 10" key="1">
    <citation type="submission" date="2019-01" db="EMBL/GenBank/DDBJ databases">
        <title>Genome sequencing of strain FW100M-8.</title>
        <authorList>
            <person name="Heo J."/>
            <person name="Kim S.-J."/>
            <person name="Kim J.-S."/>
            <person name="Hong S.-B."/>
            <person name="Kwon S.-W."/>
        </authorList>
    </citation>
    <scope>NUCLEOTIDE SEQUENCE [LARGE SCALE GENOMIC DNA]</scope>
    <source>
        <strain evidence="9 10">FW100M-8</strain>
    </source>
</reference>
<dbReference type="Proteomes" id="UP000291259">
    <property type="component" value="Chromosome"/>
</dbReference>
<keyword evidence="10" id="KW-1185">Reference proteome</keyword>
<comment type="similarity">
    <text evidence="3 7">Belongs to the peptidase S26 family.</text>
</comment>
<dbReference type="GO" id="GO:0006465">
    <property type="term" value="P:signal peptide processing"/>
    <property type="evidence" value="ECO:0007669"/>
    <property type="project" value="InterPro"/>
</dbReference>
<dbReference type="PRINTS" id="PR00727">
    <property type="entry name" value="LEADERPTASE"/>
</dbReference>
<feature type="transmembrane region" description="Helical" evidence="7">
    <location>
        <begin position="20"/>
        <end position="42"/>
    </location>
</feature>
<keyword evidence="5 7" id="KW-0378">Hydrolase</keyword>
<dbReference type="AlphaFoldDB" id="A0A4P6FEG4"/>
<feature type="domain" description="Peptidase S26" evidence="8">
    <location>
        <begin position="18"/>
        <end position="213"/>
    </location>
</feature>
<dbReference type="InterPro" id="IPR019758">
    <property type="entry name" value="Pept_S26A_signal_pept_1_CS"/>
</dbReference>
<dbReference type="EMBL" id="CP035491">
    <property type="protein sequence ID" value="QAY72077.1"/>
    <property type="molecule type" value="Genomic_DNA"/>
</dbReference>
<name>A0A4P6FEG4_9MICO</name>
<comment type="subcellular location">
    <subcellularLocation>
        <location evidence="2">Cell membrane</location>
        <topology evidence="2">Single-pass type II membrane protein</topology>
    </subcellularLocation>
    <subcellularLocation>
        <location evidence="7">Membrane</location>
        <topology evidence="7">Single-pass type II membrane protein</topology>
    </subcellularLocation>
</comment>
<evidence type="ECO:0000259" key="8">
    <source>
        <dbReference type="Pfam" id="PF10502"/>
    </source>
</evidence>
<dbReference type="SUPFAM" id="SSF51306">
    <property type="entry name" value="LexA/Signal peptidase"/>
    <property type="match status" value="1"/>
</dbReference>
<gene>
    <name evidence="9" type="primary">lepB</name>
    <name evidence="9" type="ORF">ET445_00745</name>
</gene>
<dbReference type="KEGG" id="agf:ET445_00745"/>
<dbReference type="NCBIfam" id="TIGR02227">
    <property type="entry name" value="sigpep_I_bact"/>
    <property type="match status" value="1"/>
</dbReference>
<sequence length="236" mass="25952">MGAMGASGRRGALRFLRDILIIALVAVAVSFLVKTFFLRSFFIPSQSMSHTLEVDDRILVNVLVPETVALERGDVVVFRDPGGWLPPPPRVEKAPAEAVIDVFLGLIGVIPTDSGEHLVKRVIGLPGDHVVCCDASGRLSVNGMPVDEPYVVHEPDDPRASGTDFDVTVPDDALWVMGDNRYHSLDSRYQDDTPSKGYVPVEDVVGRAFVVSWPTSHWAWLDNYPESFEDVPADER</sequence>
<keyword evidence="7" id="KW-0645">Protease</keyword>
<dbReference type="PROSITE" id="PS00761">
    <property type="entry name" value="SPASE_I_3"/>
    <property type="match status" value="1"/>
</dbReference>
<dbReference type="PANTHER" id="PTHR43390:SF1">
    <property type="entry name" value="CHLOROPLAST PROCESSING PEPTIDASE"/>
    <property type="match status" value="1"/>
</dbReference>
<keyword evidence="7" id="KW-1133">Transmembrane helix</keyword>
<proteinExistence type="inferred from homology"/>
<dbReference type="CDD" id="cd06530">
    <property type="entry name" value="S26_SPase_I"/>
    <property type="match status" value="1"/>
</dbReference>
<evidence type="ECO:0000313" key="10">
    <source>
        <dbReference type="Proteomes" id="UP000291259"/>
    </source>
</evidence>
<dbReference type="Pfam" id="PF10502">
    <property type="entry name" value="Peptidase_S26"/>
    <property type="match status" value="1"/>
</dbReference>
<evidence type="ECO:0000256" key="5">
    <source>
        <dbReference type="ARBA" id="ARBA00022801"/>
    </source>
</evidence>
<dbReference type="GO" id="GO:0009003">
    <property type="term" value="F:signal peptidase activity"/>
    <property type="evidence" value="ECO:0007669"/>
    <property type="project" value="UniProtKB-EC"/>
</dbReference>
<feature type="active site" evidence="6">
    <location>
        <position position="120"/>
    </location>
</feature>
<feature type="active site" evidence="6">
    <location>
        <position position="47"/>
    </location>
</feature>
<protein>
    <recommendedName>
        <fullName evidence="4 7">Signal peptidase I</fullName>
        <ecNumber evidence="4 7">3.4.21.89</ecNumber>
    </recommendedName>
</protein>
<dbReference type="InterPro" id="IPR036286">
    <property type="entry name" value="LexA/Signal_pep-like_sf"/>
</dbReference>
<evidence type="ECO:0000256" key="7">
    <source>
        <dbReference type="RuleBase" id="RU362042"/>
    </source>
</evidence>
<keyword evidence="7" id="KW-0812">Transmembrane</keyword>
<dbReference type="PANTHER" id="PTHR43390">
    <property type="entry name" value="SIGNAL PEPTIDASE I"/>
    <property type="match status" value="1"/>
</dbReference>
<accession>A0A4P6FEG4</accession>
<keyword evidence="7" id="KW-0472">Membrane</keyword>
<dbReference type="InterPro" id="IPR019533">
    <property type="entry name" value="Peptidase_S26"/>
</dbReference>